<evidence type="ECO:0000313" key="4">
    <source>
        <dbReference type="Proteomes" id="UP001151529"/>
    </source>
</evidence>
<dbReference type="AlphaFoldDB" id="A0A9Q0TYA6"/>
<dbReference type="OrthoDB" id="1733425at2759"/>
<reference evidence="3" key="2">
    <citation type="journal article" date="2023" name="Int. J. Mol. Sci.">
        <title>De Novo Assembly and Annotation of 11 Diverse Shrub Willow (Salix) Genomes Reveals Novel Gene Organization in Sex-Linked Regions.</title>
        <authorList>
            <person name="Hyden B."/>
            <person name="Feng K."/>
            <person name="Yates T.B."/>
            <person name="Jawdy S."/>
            <person name="Cereghino C."/>
            <person name="Smart L.B."/>
            <person name="Muchero W."/>
        </authorList>
    </citation>
    <scope>NUCLEOTIDE SEQUENCE [LARGE SCALE GENOMIC DNA]</scope>
    <source>
        <tissue evidence="3">Shoot tip</tissue>
    </source>
</reference>
<protein>
    <submittedName>
        <fullName evidence="3">Uncharacterized protein</fullName>
    </submittedName>
</protein>
<sequence>MKPSCFKSLSAAAICAVIALVMLLSTGVSLAQARVLPASSSDPTKSPTSQLLVNSESKASLPNTAQTVAASLGRIPPSMPNPRQNNYGVCNSNVIDLAFEI</sequence>
<evidence type="ECO:0000313" key="3">
    <source>
        <dbReference type="EMBL" id="KAJ6720040.1"/>
    </source>
</evidence>
<keyword evidence="2" id="KW-0732">Signal</keyword>
<comment type="caution">
    <text evidence="3">The sequence shown here is derived from an EMBL/GenBank/DDBJ whole genome shotgun (WGS) entry which is preliminary data.</text>
</comment>
<accession>A0A9Q0TYA6</accession>
<gene>
    <name evidence="3" type="ORF">OIU85_023280</name>
</gene>
<keyword evidence="4" id="KW-1185">Reference proteome</keyword>
<feature type="chain" id="PRO_5040445290" evidence="2">
    <location>
        <begin position="34"/>
        <end position="101"/>
    </location>
</feature>
<feature type="signal peptide" evidence="2">
    <location>
        <begin position="1"/>
        <end position="33"/>
    </location>
</feature>
<dbReference type="EMBL" id="JAPFFL010000006">
    <property type="protein sequence ID" value="KAJ6720040.1"/>
    <property type="molecule type" value="Genomic_DNA"/>
</dbReference>
<feature type="compositionally biased region" description="Polar residues" evidence="1">
    <location>
        <begin position="38"/>
        <end position="59"/>
    </location>
</feature>
<organism evidence="3 4">
    <name type="scientific">Salix viminalis</name>
    <name type="common">Common osier</name>
    <name type="synonym">Basket willow</name>
    <dbReference type="NCBI Taxonomy" id="40686"/>
    <lineage>
        <taxon>Eukaryota</taxon>
        <taxon>Viridiplantae</taxon>
        <taxon>Streptophyta</taxon>
        <taxon>Embryophyta</taxon>
        <taxon>Tracheophyta</taxon>
        <taxon>Spermatophyta</taxon>
        <taxon>Magnoliopsida</taxon>
        <taxon>eudicotyledons</taxon>
        <taxon>Gunneridae</taxon>
        <taxon>Pentapetalae</taxon>
        <taxon>rosids</taxon>
        <taxon>fabids</taxon>
        <taxon>Malpighiales</taxon>
        <taxon>Salicaceae</taxon>
        <taxon>Saliceae</taxon>
        <taxon>Salix</taxon>
    </lineage>
</organism>
<evidence type="ECO:0000256" key="2">
    <source>
        <dbReference type="SAM" id="SignalP"/>
    </source>
</evidence>
<feature type="region of interest" description="Disordered" evidence="1">
    <location>
        <begin position="36"/>
        <end position="59"/>
    </location>
</feature>
<dbReference type="Proteomes" id="UP001151529">
    <property type="component" value="Chromosome 10"/>
</dbReference>
<proteinExistence type="predicted"/>
<evidence type="ECO:0000256" key="1">
    <source>
        <dbReference type="SAM" id="MobiDB-lite"/>
    </source>
</evidence>
<reference evidence="3" key="1">
    <citation type="submission" date="2022-11" db="EMBL/GenBank/DDBJ databases">
        <authorList>
            <person name="Hyden B.L."/>
            <person name="Feng K."/>
            <person name="Yates T."/>
            <person name="Jawdy S."/>
            <person name="Smart L.B."/>
            <person name="Muchero W."/>
        </authorList>
    </citation>
    <scope>NUCLEOTIDE SEQUENCE</scope>
    <source>
        <tissue evidence="3">Shoot tip</tissue>
    </source>
</reference>
<name>A0A9Q0TYA6_SALVM</name>